<reference evidence="2" key="1">
    <citation type="journal article" date="2015" name="Nat. Plants">
        <title>Genome expansion of Arabis alpina linked with retrotransposition and reduced symmetric DNA methylation.</title>
        <authorList>
            <person name="Willing E.M."/>
            <person name="Rawat V."/>
            <person name="Mandakova T."/>
            <person name="Maumus F."/>
            <person name="James G.V."/>
            <person name="Nordstroem K.J."/>
            <person name="Becker C."/>
            <person name="Warthmann N."/>
            <person name="Chica C."/>
            <person name="Szarzynska B."/>
            <person name="Zytnicki M."/>
            <person name="Albani M.C."/>
            <person name="Kiefer C."/>
            <person name="Bergonzi S."/>
            <person name="Castaings L."/>
            <person name="Mateos J.L."/>
            <person name="Berns M.C."/>
            <person name="Bujdoso N."/>
            <person name="Piofczyk T."/>
            <person name="de Lorenzo L."/>
            <person name="Barrero-Sicilia C."/>
            <person name="Mateos I."/>
            <person name="Piednoel M."/>
            <person name="Hagmann J."/>
            <person name="Chen-Min-Tao R."/>
            <person name="Iglesias-Fernandez R."/>
            <person name="Schuster S.C."/>
            <person name="Alonso-Blanco C."/>
            <person name="Roudier F."/>
            <person name="Carbonero P."/>
            <person name="Paz-Ares J."/>
            <person name="Davis S.J."/>
            <person name="Pecinka A."/>
            <person name="Quesneville H."/>
            <person name="Colot V."/>
            <person name="Lysak M.A."/>
            <person name="Weigel D."/>
            <person name="Coupland G."/>
            <person name="Schneeberger K."/>
        </authorList>
    </citation>
    <scope>NUCLEOTIDE SEQUENCE [LARGE SCALE GENOMIC DNA]</scope>
    <source>
        <strain evidence="2">cv. Pajares</strain>
    </source>
</reference>
<organism evidence="1 2">
    <name type="scientific">Arabis alpina</name>
    <name type="common">Alpine rock-cress</name>
    <dbReference type="NCBI Taxonomy" id="50452"/>
    <lineage>
        <taxon>Eukaryota</taxon>
        <taxon>Viridiplantae</taxon>
        <taxon>Streptophyta</taxon>
        <taxon>Embryophyta</taxon>
        <taxon>Tracheophyta</taxon>
        <taxon>Spermatophyta</taxon>
        <taxon>Magnoliopsida</taxon>
        <taxon>eudicotyledons</taxon>
        <taxon>Gunneridae</taxon>
        <taxon>Pentapetalae</taxon>
        <taxon>rosids</taxon>
        <taxon>malvids</taxon>
        <taxon>Brassicales</taxon>
        <taxon>Brassicaceae</taxon>
        <taxon>Arabideae</taxon>
        <taxon>Arabis</taxon>
    </lineage>
</organism>
<feature type="non-terminal residue" evidence="1">
    <location>
        <position position="65"/>
    </location>
</feature>
<keyword evidence="2" id="KW-1185">Reference proteome</keyword>
<evidence type="ECO:0000313" key="1">
    <source>
        <dbReference type="EMBL" id="KFK23260.1"/>
    </source>
</evidence>
<protein>
    <submittedName>
        <fullName evidence="1">Uncharacterized protein</fullName>
    </submittedName>
</protein>
<proteinExistence type="predicted"/>
<accession>A0A087G058</accession>
<dbReference type="EMBL" id="KL980887">
    <property type="protein sequence ID" value="KFK23260.1"/>
    <property type="molecule type" value="Genomic_DNA"/>
</dbReference>
<evidence type="ECO:0000313" key="2">
    <source>
        <dbReference type="Proteomes" id="UP000029120"/>
    </source>
</evidence>
<name>A0A087G058_ARAAL</name>
<dbReference type="AlphaFoldDB" id="A0A087G058"/>
<dbReference type="Gramene" id="KFK23260">
    <property type="protein sequence ID" value="KFK23260"/>
    <property type="gene ID" value="AALP_AAs59669U000100"/>
</dbReference>
<dbReference type="Proteomes" id="UP000029120">
    <property type="component" value="Unassembled WGS sequence"/>
</dbReference>
<gene>
    <name evidence="1" type="ORF">AALP_AAs59669U000100</name>
</gene>
<sequence length="65" mass="6544">MGRRRRLTRPVRLAAATACGCIMRPDAAIVVRLSAAVAAAAACGQTQGLIVVRLSAAAAAAEILA</sequence>